<gene>
    <name evidence="3" type="ORF">SAMN05216548_1244</name>
</gene>
<dbReference type="InterPro" id="IPR002347">
    <property type="entry name" value="SDR_fam"/>
</dbReference>
<dbReference type="EMBL" id="FOFG01000024">
    <property type="protein sequence ID" value="SER53595.1"/>
    <property type="molecule type" value="Genomic_DNA"/>
</dbReference>
<evidence type="ECO:0000256" key="1">
    <source>
        <dbReference type="ARBA" id="ARBA00006484"/>
    </source>
</evidence>
<dbReference type="Pfam" id="PF13561">
    <property type="entry name" value="adh_short_C2"/>
    <property type="match status" value="1"/>
</dbReference>
<protein>
    <submittedName>
        <fullName evidence="3">Enoyl-(Acyl carrier protein) reductase</fullName>
    </submittedName>
</protein>
<dbReference type="PRINTS" id="PR00081">
    <property type="entry name" value="GDHRDH"/>
</dbReference>
<dbReference type="SUPFAM" id="SSF51735">
    <property type="entry name" value="NAD(P)-binding Rossmann-fold domains"/>
    <property type="match status" value="1"/>
</dbReference>
<dbReference type="STRING" id="1855383.SAMN05216548_1244"/>
<evidence type="ECO:0000313" key="3">
    <source>
        <dbReference type="EMBL" id="SER53595.1"/>
    </source>
</evidence>
<dbReference type="CDD" id="cd05233">
    <property type="entry name" value="SDR_c"/>
    <property type="match status" value="1"/>
</dbReference>
<evidence type="ECO:0000256" key="2">
    <source>
        <dbReference type="ARBA" id="ARBA00023002"/>
    </source>
</evidence>
<evidence type="ECO:0000313" key="4">
    <source>
        <dbReference type="Proteomes" id="UP000199647"/>
    </source>
</evidence>
<dbReference type="Proteomes" id="UP000199647">
    <property type="component" value="Unassembled WGS sequence"/>
</dbReference>
<name>A0A1H9Q0K0_9HYPH</name>
<reference evidence="3 4" key="1">
    <citation type="submission" date="2016-10" db="EMBL/GenBank/DDBJ databases">
        <authorList>
            <person name="de Groot N.N."/>
        </authorList>
    </citation>
    <scope>NUCLEOTIDE SEQUENCE [LARGE SCALE GENOMIC DNA]</scope>
    <source>
        <strain evidence="3 4">A52C2</strain>
    </source>
</reference>
<organism evidence="3 4">
    <name type="scientific">Faunimonas pinastri</name>
    <dbReference type="NCBI Taxonomy" id="1855383"/>
    <lineage>
        <taxon>Bacteria</taxon>
        <taxon>Pseudomonadati</taxon>
        <taxon>Pseudomonadota</taxon>
        <taxon>Alphaproteobacteria</taxon>
        <taxon>Hyphomicrobiales</taxon>
        <taxon>Afifellaceae</taxon>
        <taxon>Faunimonas</taxon>
    </lineage>
</organism>
<proteinExistence type="inferred from homology"/>
<keyword evidence="2" id="KW-0560">Oxidoreductase</keyword>
<accession>A0A1H9Q0K0</accession>
<dbReference type="PANTHER" id="PTHR24321:SF8">
    <property type="entry name" value="ESTRADIOL 17-BETA-DEHYDROGENASE 8-RELATED"/>
    <property type="match status" value="1"/>
</dbReference>
<dbReference type="GO" id="GO:0016491">
    <property type="term" value="F:oxidoreductase activity"/>
    <property type="evidence" value="ECO:0007669"/>
    <property type="project" value="UniProtKB-KW"/>
</dbReference>
<sequence length="112" mass="11860">MTSPSISRTSSRRSCTYARALATEYGRDGIRANAICPGSVRTAAWDHRIEKDPDIIARVSRLYPLGRLVEPTEVANAAVFLASPLSSGITGTALPVDAGLTAGNLSFIEQIA</sequence>
<dbReference type="Gene3D" id="3.40.50.720">
    <property type="entry name" value="NAD(P)-binding Rossmann-like Domain"/>
    <property type="match status" value="1"/>
</dbReference>
<dbReference type="PANTHER" id="PTHR24321">
    <property type="entry name" value="DEHYDROGENASES, SHORT CHAIN"/>
    <property type="match status" value="1"/>
</dbReference>
<keyword evidence="4" id="KW-1185">Reference proteome</keyword>
<dbReference type="InterPro" id="IPR036291">
    <property type="entry name" value="NAD(P)-bd_dom_sf"/>
</dbReference>
<comment type="similarity">
    <text evidence="1">Belongs to the short-chain dehydrogenases/reductases (SDR) family.</text>
</comment>
<dbReference type="OrthoDB" id="517007at2"/>
<dbReference type="AlphaFoldDB" id="A0A1H9Q0K0"/>